<dbReference type="STRING" id="1912961.BU204_13895"/>
<reference evidence="1 2" key="1">
    <citation type="submission" date="2016-12" db="EMBL/GenBank/DDBJ databases">
        <title>The draft genome sequence of Actinophytocola sp. 11-183.</title>
        <authorList>
            <person name="Wang W."/>
            <person name="Yuan L."/>
        </authorList>
    </citation>
    <scope>NUCLEOTIDE SEQUENCE [LARGE SCALE GENOMIC DNA]</scope>
    <source>
        <strain evidence="1 2">11-183</strain>
    </source>
</reference>
<comment type="caution">
    <text evidence="1">The sequence shown here is derived from an EMBL/GenBank/DDBJ whole genome shotgun (WGS) entry which is preliminary data.</text>
</comment>
<organism evidence="1 2">
    <name type="scientific">Actinophytocola xanthii</name>
    <dbReference type="NCBI Taxonomy" id="1912961"/>
    <lineage>
        <taxon>Bacteria</taxon>
        <taxon>Bacillati</taxon>
        <taxon>Actinomycetota</taxon>
        <taxon>Actinomycetes</taxon>
        <taxon>Pseudonocardiales</taxon>
        <taxon>Pseudonocardiaceae</taxon>
    </lineage>
</organism>
<sequence length="61" mass="6780">MVRGVAYRWSCVDSPVFADREAAEDWLRDTWADLLAAGVDEVTLLDGDEVVYGPMSLHPPD</sequence>
<dbReference type="AlphaFoldDB" id="A0A1Q8CRJ2"/>
<evidence type="ECO:0000313" key="2">
    <source>
        <dbReference type="Proteomes" id="UP000185596"/>
    </source>
</evidence>
<evidence type="ECO:0000313" key="1">
    <source>
        <dbReference type="EMBL" id="OLF16978.1"/>
    </source>
</evidence>
<keyword evidence="2" id="KW-1185">Reference proteome</keyword>
<protein>
    <submittedName>
        <fullName evidence="1">Uncharacterized protein</fullName>
    </submittedName>
</protein>
<dbReference type="OrthoDB" id="3214648at2"/>
<gene>
    <name evidence="1" type="ORF">BU204_13895</name>
</gene>
<proteinExistence type="predicted"/>
<dbReference type="EMBL" id="MSIE01000023">
    <property type="protein sequence ID" value="OLF16978.1"/>
    <property type="molecule type" value="Genomic_DNA"/>
</dbReference>
<dbReference type="Proteomes" id="UP000185596">
    <property type="component" value="Unassembled WGS sequence"/>
</dbReference>
<name>A0A1Q8CRJ2_9PSEU</name>
<accession>A0A1Q8CRJ2</accession>